<evidence type="ECO:0000313" key="3">
    <source>
        <dbReference type="EMBL" id="CRL43609.1"/>
    </source>
</evidence>
<keyword evidence="2" id="KW-0732">Signal</keyword>
<feature type="signal peptide" evidence="2">
    <location>
        <begin position="1"/>
        <end position="28"/>
    </location>
</feature>
<accession>A0A193QEN2</accession>
<organism evidence="3 4">
    <name type="scientific">Sodalis glossinidius (strain morsitans)</name>
    <dbReference type="NCBI Taxonomy" id="343509"/>
    <lineage>
        <taxon>Bacteria</taxon>
        <taxon>Pseudomonadati</taxon>
        <taxon>Pseudomonadota</taxon>
        <taxon>Gammaproteobacteria</taxon>
        <taxon>Enterobacterales</taxon>
        <taxon>Bruguierivoracaceae</taxon>
        <taxon>Sodalis</taxon>
    </lineage>
</organism>
<dbReference type="AlphaFoldDB" id="A0A193QEN2"/>
<evidence type="ECO:0000256" key="2">
    <source>
        <dbReference type="SAM" id="SignalP"/>
    </source>
</evidence>
<feature type="compositionally biased region" description="Polar residues" evidence="1">
    <location>
        <begin position="30"/>
        <end position="40"/>
    </location>
</feature>
<gene>
    <name evidence="3" type="ORF">SGGMMB4_00043</name>
</gene>
<evidence type="ECO:0000256" key="1">
    <source>
        <dbReference type="SAM" id="MobiDB-lite"/>
    </source>
</evidence>
<feature type="compositionally biased region" description="Basic and acidic residues" evidence="1">
    <location>
        <begin position="65"/>
        <end position="76"/>
    </location>
</feature>
<sequence length="82" mass="8181">MTRHNIKIALFLMMAAAGLAGTSGVASAVDSGTGNASASSAKGIGDADAKSIQAHAGGGDQQPAKNRDRAEFDKPINRALAT</sequence>
<protein>
    <submittedName>
        <fullName evidence="3">Uncharacterized protein</fullName>
    </submittedName>
</protein>
<dbReference type="Proteomes" id="UP000245838">
    <property type="component" value="Chromosome sggmmb4_Chromosome"/>
</dbReference>
<evidence type="ECO:0000313" key="4">
    <source>
        <dbReference type="Proteomes" id="UP000245838"/>
    </source>
</evidence>
<feature type="chain" id="PRO_5008261567" evidence="2">
    <location>
        <begin position="29"/>
        <end position="82"/>
    </location>
</feature>
<name>A0A193QEN2_SODGM</name>
<reference evidence="3 4" key="1">
    <citation type="submission" date="2015-05" db="EMBL/GenBank/DDBJ databases">
        <authorList>
            <person name="Goodhead I."/>
        </authorList>
    </citation>
    <scope>NUCLEOTIDE SEQUENCE [LARGE SCALE GENOMIC DNA]</scope>
    <source>
        <strain evidence="4">morsitans</strain>
    </source>
</reference>
<dbReference type="EMBL" id="LN854557">
    <property type="protein sequence ID" value="CRL43609.1"/>
    <property type="molecule type" value="Genomic_DNA"/>
</dbReference>
<feature type="region of interest" description="Disordered" evidence="1">
    <location>
        <begin position="24"/>
        <end position="82"/>
    </location>
</feature>
<proteinExistence type="predicted"/>